<evidence type="ECO:0000313" key="5">
    <source>
        <dbReference type="Proteomes" id="UP001597451"/>
    </source>
</evidence>
<sequence length="170" mass="18970">MLYVYDYLLFIIIIVAFIWDIKQNKIPNWLTAGSTLLGVICHLIGDGINGLLFAFFGIIAGGGVCLLLYAFKAIGAGDVKLFASIGAFTGVENVLYILMYSIVFGGIIGIFLLVSTRTNLHVLINNLIALINKKAKRNIKMINREKKIVKFPFMYAIFPAVIVSYYYILF</sequence>
<reference evidence="5" key="1">
    <citation type="journal article" date="2019" name="Int. J. Syst. Evol. Microbiol.">
        <title>The Global Catalogue of Microorganisms (GCM) 10K type strain sequencing project: providing services to taxonomists for standard genome sequencing and annotation.</title>
        <authorList>
            <consortium name="The Broad Institute Genomics Platform"/>
            <consortium name="The Broad Institute Genome Sequencing Center for Infectious Disease"/>
            <person name="Wu L."/>
            <person name="Ma J."/>
        </authorList>
    </citation>
    <scope>NUCLEOTIDE SEQUENCE [LARGE SCALE GENOMIC DNA]</scope>
    <source>
        <strain evidence="5">TISTR 1858</strain>
    </source>
</reference>
<dbReference type="PANTHER" id="PTHR30487">
    <property type="entry name" value="TYPE 4 PREPILIN-LIKE PROTEINS LEADER PEPTIDE-PROCESSING ENZYME"/>
    <property type="match status" value="1"/>
</dbReference>
<evidence type="ECO:0000256" key="2">
    <source>
        <dbReference type="SAM" id="Phobius"/>
    </source>
</evidence>
<dbReference type="InterPro" id="IPR000045">
    <property type="entry name" value="Prepilin_IV_endopep_pep"/>
</dbReference>
<feature type="domain" description="Prepilin type IV endopeptidase peptidase" evidence="3">
    <location>
        <begin position="8"/>
        <end position="110"/>
    </location>
</feature>
<dbReference type="Gene3D" id="1.20.120.1220">
    <property type="match status" value="1"/>
</dbReference>
<protein>
    <submittedName>
        <fullName evidence="4">Prepilin peptidase</fullName>
    </submittedName>
</protein>
<keyword evidence="2" id="KW-0472">Membrane</keyword>
<feature type="transmembrane region" description="Helical" evidence="2">
    <location>
        <begin position="28"/>
        <end position="45"/>
    </location>
</feature>
<keyword evidence="2" id="KW-0812">Transmembrane</keyword>
<dbReference type="Pfam" id="PF01478">
    <property type="entry name" value="Peptidase_A24"/>
    <property type="match status" value="1"/>
</dbReference>
<evidence type="ECO:0000313" key="4">
    <source>
        <dbReference type="EMBL" id="MFD2630917.1"/>
    </source>
</evidence>
<gene>
    <name evidence="4" type="ORF">ACFSUN_19290</name>
</gene>
<keyword evidence="5" id="KW-1185">Reference proteome</keyword>
<feature type="transmembrane region" description="Helical" evidence="2">
    <location>
        <begin position="51"/>
        <end position="69"/>
    </location>
</feature>
<name>A0ABW5Q6N9_9BACI</name>
<dbReference type="RefSeq" id="WP_379564604.1">
    <property type="nucleotide sequence ID" value="NZ_CP085256.1"/>
</dbReference>
<comment type="caution">
    <text evidence="4">The sequence shown here is derived from an EMBL/GenBank/DDBJ whole genome shotgun (WGS) entry which is preliminary data.</text>
</comment>
<dbReference type="EMBL" id="JBHUMX010000045">
    <property type="protein sequence ID" value="MFD2630917.1"/>
    <property type="molecule type" value="Genomic_DNA"/>
</dbReference>
<evidence type="ECO:0000259" key="3">
    <source>
        <dbReference type="Pfam" id="PF01478"/>
    </source>
</evidence>
<comment type="similarity">
    <text evidence="1">Belongs to the peptidase A24 family.</text>
</comment>
<proteinExistence type="inferred from homology"/>
<feature type="transmembrane region" description="Helical" evidence="2">
    <location>
        <begin position="6"/>
        <end position="21"/>
    </location>
</feature>
<organism evidence="4 5">
    <name type="scientific">Oceanobacillus kapialis</name>
    <dbReference type="NCBI Taxonomy" id="481353"/>
    <lineage>
        <taxon>Bacteria</taxon>
        <taxon>Bacillati</taxon>
        <taxon>Bacillota</taxon>
        <taxon>Bacilli</taxon>
        <taxon>Bacillales</taxon>
        <taxon>Bacillaceae</taxon>
        <taxon>Oceanobacillus</taxon>
    </lineage>
</organism>
<dbReference type="InterPro" id="IPR050882">
    <property type="entry name" value="Prepilin_peptidase/N-MTase"/>
</dbReference>
<evidence type="ECO:0000256" key="1">
    <source>
        <dbReference type="ARBA" id="ARBA00005801"/>
    </source>
</evidence>
<accession>A0ABW5Q6N9</accession>
<keyword evidence="2" id="KW-1133">Transmembrane helix</keyword>
<dbReference type="PANTHER" id="PTHR30487:SF0">
    <property type="entry name" value="PREPILIN LEADER PEPTIDASE_N-METHYLTRANSFERASE-RELATED"/>
    <property type="match status" value="1"/>
</dbReference>
<dbReference type="Proteomes" id="UP001597451">
    <property type="component" value="Unassembled WGS sequence"/>
</dbReference>
<feature type="transmembrane region" description="Helical" evidence="2">
    <location>
        <begin position="151"/>
        <end position="168"/>
    </location>
</feature>